<dbReference type="RefSeq" id="WP_189692703.1">
    <property type="nucleotide sequence ID" value="NZ_BNCM01000003.1"/>
</dbReference>
<feature type="transmembrane region" description="Helical" evidence="2">
    <location>
        <begin position="123"/>
        <end position="144"/>
    </location>
</feature>
<dbReference type="Proteomes" id="UP000639051">
    <property type="component" value="Unassembled WGS sequence"/>
</dbReference>
<reference evidence="3 4" key="1">
    <citation type="submission" date="2021-01" db="EMBL/GenBank/DDBJ databases">
        <title>Genome public.</title>
        <authorList>
            <person name="Liu C."/>
            <person name="Sun Q."/>
        </authorList>
    </citation>
    <scope>NUCLEOTIDE SEQUENCE [LARGE SCALE GENOMIC DNA]</scope>
    <source>
        <strain evidence="3 4">JC656</strain>
    </source>
</reference>
<feature type="transmembrane region" description="Helical" evidence="2">
    <location>
        <begin position="208"/>
        <end position="231"/>
    </location>
</feature>
<evidence type="ECO:0000313" key="3">
    <source>
        <dbReference type="EMBL" id="MBL0706295.1"/>
    </source>
</evidence>
<accession>A0ABS1K3T6</accession>
<keyword evidence="4" id="KW-1185">Reference proteome</keyword>
<name>A0ABS1K3T6_9MICC</name>
<keyword evidence="2" id="KW-0472">Membrane</keyword>
<proteinExistence type="predicted"/>
<gene>
    <name evidence="3" type="ORF">JJE72_12365</name>
</gene>
<sequence>MSATSKVVHSPAAELQREAGGIGIQRVDEAAAIASPQTLSTTWLEQGIGHLAEEQPLIWDADAEQASRTERSRSASLSLGRQAIGAMSAQLERVHETALDEYLRALQTLGPWIKREPKAKFRYLVTWAALALGDTCGVAGAALLLGEEPWIAIGQAIATGLAAVTSGAIGGDVKDIRLKVERSRDPESLTNDERRYTRVFSGVKATLPFIKTTAIVCTTIVLLVTVGILALRSTVEGTLAGLVFGALAAATALASFVNSYSYADEAADIVDNAWLEAERPRKLWLRLSGDAVVRNHDGDVATSRSIDAEHKLRGEAARTHLHAVKYQTLSNNPGVVGHGPASGSALPPNSTPRRIRAELDEQIGAR</sequence>
<keyword evidence="2" id="KW-1133">Transmembrane helix</keyword>
<evidence type="ECO:0000256" key="2">
    <source>
        <dbReference type="SAM" id="Phobius"/>
    </source>
</evidence>
<feature type="transmembrane region" description="Helical" evidence="2">
    <location>
        <begin position="237"/>
        <end position="257"/>
    </location>
</feature>
<feature type="transmembrane region" description="Helical" evidence="2">
    <location>
        <begin position="150"/>
        <end position="169"/>
    </location>
</feature>
<feature type="region of interest" description="Disordered" evidence="1">
    <location>
        <begin position="332"/>
        <end position="354"/>
    </location>
</feature>
<keyword evidence="2" id="KW-0812">Transmembrane</keyword>
<organism evidence="3 4">
    <name type="scientific">Sinomonas cellulolyticus</name>
    <dbReference type="NCBI Taxonomy" id="2801916"/>
    <lineage>
        <taxon>Bacteria</taxon>
        <taxon>Bacillati</taxon>
        <taxon>Actinomycetota</taxon>
        <taxon>Actinomycetes</taxon>
        <taxon>Micrococcales</taxon>
        <taxon>Micrococcaceae</taxon>
        <taxon>Sinomonas</taxon>
    </lineage>
</organism>
<dbReference type="EMBL" id="JAERRC010000030">
    <property type="protein sequence ID" value="MBL0706295.1"/>
    <property type="molecule type" value="Genomic_DNA"/>
</dbReference>
<comment type="caution">
    <text evidence="3">The sequence shown here is derived from an EMBL/GenBank/DDBJ whole genome shotgun (WGS) entry which is preliminary data.</text>
</comment>
<protein>
    <submittedName>
        <fullName evidence="3">Uncharacterized protein</fullName>
    </submittedName>
</protein>
<evidence type="ECO:0000313" key="4">
    <source>
        <dbReference type="Proteomes" id="UP000639051"/>
    </source>
</evidence>
<evidence type="ECO:0000256" key="1">
    <source>
        <dbReference type="SAM" id="MobiDB-lite"/>
    </source>
</evidence>